<evidence type="ECO:0000313" key="4">
    <source>
        <dbReference type="Proteomes" id="UP000435138"/>
    </source>
</evidence>
<organism evidence="3 4">
    <name type="scientific">Endobacterium cereale</name>
    <dbReference type="NCBI Taxonomy" id="2663029"/>
    <lineage>
        <taxon>Bacteria</taxon>
        <taxon>Pseudomonadati</taxon>
        <taxon>Pseudomonadota</taxon>
        <taxon>Alphaproteobacteria</taxon>
        <taxon>Hyphomicrobiales</taxon>
        <taxon>Rhizobiaceae</taxon>
        <taxon>Endobacterium</taxon>
    </lineage>
</organism>
<dbReference type="InterPro" id="IPR009506">
    <property type="entry name" value="YjiS-like"/>
</dbReference>
<name>A0A6A8AGK4_9HYPH</name>
<protein>
    <submittedName>
        <fullName evidence="3">DUF1127 domain-containing protein</fullName>
    </submittedName>
</protein>
<dbReference type="AlphaFoldDB" id="A0A6A8AGK4"/>
<feature type="region of interest" description="Disordered" evidence="1">
    <location>
        <begin position="40"/>
        <end position="59"/>
    </location>
</feature>
<evidence type="ECO:0000313" key="3">
    <source>
        <dbReference type="EMBL" id="MQY49964.1"/>
    </source>
</evidence>
<proteinExistence type="predicted"/>
<dbReference type="EMBL" id="WIXI01000051">
    <property type="protein sequence ID" value="MQY49964.1"/>
    <property type="molecule type" value="Genomic_DNA"/>
</dbReference>
<gene>
    <name evidence="3" type="ORF">GAO09_28450</name>
</gene>
<dbReference type="Pfam" id="PF06568">
    <property type="entry name" value="YjiS-like"/>
    <property type="match status" value="1"/>
</dbReference>
<accession>A0A6A8AGK4</accession>
<evidence type="ECO:0000259" key="2">
    <source>
        <dbReference type="Pfam" id="PF06568"/>
    </source>
</evidence>
<sequence length="59" mass="7168">MARFINWIAAKLRRRRDRMALLELNDEQLKDVGISRSQIDSDHSRYRMSQSHGLERHRF</sequence>
<keyword evidence="4" id="KW-1185">Reference proteome</keyword>
<feature type="domain" description="YjiS-like" evidence="2">
    <location>
        <begin position="5"/>
        <end position="40"/>
    </location>
</feature>
<dbReference type="Proteomes" id="UP000435138">
    <property type="component" value="Unassembled WGS sequence"/>
</dbReference>
<comment type="caution">
    <text evidence="3">The sequence shown here is derived from an EMBL/GenBank/DDBJ whole genome shotgun (WGS) entry which is preliminary data.</text>
</comment>
<reference evidence="3 4" key="1">
    <citation type="submission" date="2019-11" db="EMBL/GenBank/DDBJ databases">
        <title>Genome analysis of Rhizobacterium cereale a novel genus and species isolated from maize roots in North Spain.</title>
        <authorList>
            <person name="Menendez E."/>
            <person name="Flores-Felix J.D."/>
            <person name="Ramirez-Bahena M.-H."/>
            <person name="Igual J.M."/>
            <person name="Garcia-Fraile P."/>
            <person name="Peix A."/>
            <person name="Velazquez E."/>
        </authorList>
    </citation>
    <scope>NUCLEOTIDE SEQUENCE [LARGE SCALE GENOMIC DNA]</scope>
    <source>
        <strain evidence="3 4">RZME27</strain>
    </source>
</reference>
<evidence type="ECO:0000256" key="1">
    <source>
        <dbReference type="SAM" id="MobiDB-lite"/>
    </source>
</evidence>